<dbReference type="InterPro" id="IPR045443">
    <property type="entry name" value="DUF6504"/>
</dbReference>
<evidence type="ECO:0000313" key="4">
    <source>
        <dbReference type="Proteomes" id="UP001056535"/>
    </source>
</evidence>
<reference evidence="3" key="1">
    <citation type="submission" date="2022-06" db="EMBL/GenBank/DDBJ databases">
        <title>Ornithinimicrobium JY.X270.</title>
        <authorList>
            <person name="Huang Y."/>
        </authorList>
    </citation>
    <scope>NUCLEOTIDE SEQUENCE</scope>
    <source>
        <strain evidence="3">JY.X270</strain>
    </source>
</reference>
<dbReference type="Pfam" id="PF20114">
    <property type="entry name" value="DUF6504"/>
    <property type="match status" value="1"/>
</dbReference>
<feature type="region of interest" description="Disordered" evidence="1">
    <location>
        <begin position="61"/>
        <end position="89"/>
    </location>
</feature>
<protein>
    <submittedName>
        <fullName evidence="3">DUF6504 family protein</fullName>
    </submittedName>
</protein>
<name>A0ABY4YLI6_9MICO</name>
<feature type="compositionally biased region" description="Low complexity" evidence="1">
    <location>
        <begin position="65"/>
        <end position="77"/>
    </location>
</feature>
<feature type="domain" description="DUF6504" evidence="2">
    <location>
        <begin position="1"/>
        <end position="132"/>
    </location>
</feature>
<dbReference type="EMBL" id="CP099490">
    <property type="protein sequence ID" value="USQ77573.1"/>
    <property type="molecule type" value="Genomic_DNA"/>
</dbReference>
<gene>
    <name evidence="3" type="ORF">NF557_06615</name>
</gene>
<feature type="compositionally biased region" description="Gly residues" evidence="1">
    <location>
        <begin position="78"/>
        <end position="88"/>
    </location>
</feature>
<dbReference type="Proteomes" id="UP001056535">
    <property type="component" value="Chromosome"/>
</dbReference>
<sequence length="132" mass="14455">MSRRYADPVEVRVGEPQIGLRPAMPAGVDIAAVPTAFIWRGRLHIVQVVLDHWTQRLPWWRGSVDGPTADDPTAGGPAADGGAAGGGAVEETQFPELERQVWRVEASAGRLMQTGVYDLTKDDRWRLVRVAD</sequence>
<evidence type="ECO:0000313" key="3">
    <source>
        <dbReference type="EMBL" id="USQ77573.1"/>
    </source>
</evidence>
<keyword evidence="4" id="KW-1185">Reference proteome</keyword>
<accession>A0ABY4YLI6</accession>
<dbReference type="RefSeq" id="WP_252622843.1">
    <property type="nucleotide sequence ID" value="NZ_CP099490.1"/>
</dbReference>
<evidence type="ECO:0000256" key="1">
    <source>
        <dbReference type="SAM" id="MobiDB-lite"/>
    </source>
</evidence>
<organism evidence="3 4">
    <name type="scientific">Ornithinimicrobium cryptoxanthini</name>
    <dbReference type="NCBI Taxonomy" id="2934161"/>
    <lineage>
        <taxon>Bacteria</taxon>
        <taxon>Bacillati</taxon>
        <taxon>Actinomycetota</taxon>
        <taxon>Actinomycetes</taxon>
        <taxon>Micrococcales</taxon>
        <taxon>Ornithinimicrobiaceae</taxon>
        <taxon>Ornithinimicrobium</taxon>
    </lineage>
</organism>
<proteinExistence type="predicted"/>
<evidence type="ECO:0000259" key="2">
    <source>
        <dbReference type="Pfam" id="PF20114"/>
    </source>
</evidence>